<evidence type="ECO:0000256" key="1">
    <source>
        <dbReference type="SAM" id="SignalP"/>
    </source>
</evidence>
<evidence type="ECO:0000313" key="4">
    <source>
        <dbReference type="Proteomes" id="UP001403385"/>
    </source>
</evidence>
<dbReference type="RefSeq" id="WP_346822453.1">
    <property type="nucleotide sequence ID" value="NZ_JBDKWZ010000010.1"/>
</dbReference>
<dbReference type="InterPro" id="IPR021782">
    <property type="entry name" value="DUF3347"/>
</dbReference>
<reference evidence="3 4" key="1">
    <citation type="submission" date="2024-04" db="EMBL/GenBank/DDBJ databases">
        <title>Novel genus in family Flammeovirgaceae.</title>
        <authorList>
            <person name="Nguyen T.H."/>
            <person name="Vuong T.Q."/>
            <person name="Le H."/>
            <person name="Kim S.-G."/>
        </authorList>
    </citation>
    <scope>NUCLEOTIDE SEQUENCE [LARGE SCALE GENOMIC DNA]</scope>
    <source>
        <strain evidence="3 4">JCM 23209</strain>
    </source>
</reference>
<proteinExistence type="predicted"/>
<dbReference type="AlphaFoldDB" id="A0AAW9RXQ6"/>
<evidence type="ECO:0000313" key="3">
    <source>
        <dbReference type="EMBL" id="MEN7549674.1"/>
    </source>
</evidence>
<dbReference type="Pfam" id="PF11827">
    <property type="entry name" value="DUF3347"/>
    <property type="match status" value="1"/>
</dbReference>
<feature type="signal peptide" evidence="1">
    <location>
        <begin position="1"/>
        <end position="21"/>
    </location>
</feature>
<keyword evidence="1" id="KW-0732">Signal</keyword>
<accession>A0AAW9RXQ6</accession>
<name>A0AAW9RXQ6_9BACT</name>
<feature type="chain" id="PRO_5043679072" evidence="1">
    <location>
        <begin position="22"/>
        <end position="157"/>
    </location>
</feature>
<sequence>MKFKSIIASIALVFSTTVVVAQQAGFSEKALGTAVQQYLILENKLVASDAGEAQKAAQQLQTALKKVKNNQTILQYAEKIASSTQLDKQRVAFSSLSNALIALVEKSEFTSGALYKAYCPMANGNQGAYWLSSKNEVLNPYFGNKMLKCGAVKATLK</sequence>
<gene>
    <name evidence="3" type="ORF">AAG747_17255</name>
</gene>
<dbReference type="EMBL" id="JBDKWZ010000010">
    <property type="protein sequence ID" value="MEN7549674.1"/>
    <property type="molecule type" value="Genomic_DNA"/>
</dbReference>
<evidence type="ECO:0000259" key="2">
    <source>
        <dbReference type="Pfam" id="PF11827"/>
    </source>
</evidence>
<protein>
    <submittedName>
        <fullName evidence="3">DUF3347 domain-containing protein</fullName>
    </submittedName>
</protein>
<comment type="caution">
    <text evidence="3">The sequence shown here is derived from an EMBL/GenBank/DDBJ whole genome shotgun (WGS) entry which is preliminary data.</text>
</comment>
<dbReference type="Proteomes" id="UP001403385">
    <property type="component" value="Unassembled WGS sequence"/>
</dbReference>
<feature type="domain" description="DUF3347" evidence="2">
    <location>
        <begin position="35"/>
        <end position="109"/>
    </location>
</feature>
<organism evidence="3 4">
    <name type="scientific">Rapidithrix thailandica</name>
    <dbReference type="NCBI Taxonomy" id="413964"/>
    <lineage>
        <taxon>Bacteria</taxon>
        <taxon>Pseudomonadati</taxon>
        <taxon>Bacteroidota</taxon>
        <taxon>Cytophagia</taxon>
        <taxon>Cytophagales</taxon>
        <taxon>Flammeovirgaceae</taxon>
        <taxon>Rapidithrix</taxon>
    </lineage>
</organism>
<keyword evidence="4" id="KW-1185">Reference proteome</keyword>